<dbReference type="PANTHER" id="PTHR13707">
    <property type="entry name" value="KETOACID-COENZYME A TRANSFERASE"/>
    <property type="match status" value="1"/>
</dbReference>
<dbReference type="OrthoDB" id="9778604at2"/>
<sequence length="215" mass="22736">MVWTHDQMAARVAAELEDGQYVNLGIGIPTKVPGFVPADKEVILHSENGILGVGAYPTEEQLDPELINAGKETITAAPGASYFSSSTSFAMIRSRSVDVAVLGAMEISQYGDLANWMIPGKMVRGMGGAMDLVHGAETIIVMTDHVTKKGTPKILSECALPLTGAKCVDKIVSTHGVFDVDPEEGLTLIELAPEVTLEELKEITGAPFKVAEGVA</sequence>
<dbReference type="NCBIfam" id="TIGR02428">
    <property type="entry name" value="pcaJ_scoB_fam"/>
    <property type="match status" value="1"/>
</dbReference>
<comment type="caution">
    <text evidence="3">The sequence shown here is derived from an EMBL/GenBank/DDBJ whole genome shotgun (WGS) entry which is preliminary data.</text>
</comment>
<comment type="similarity">
    <text evidence="1">Belongs to the 3-oxoacid CoA-transferase subunit B family.</text>
</comment>
<dbReference type="Gene3D" id="3.40.1080.10">
    <property type="entry name" value="Glutaconate Coenzyme A-transferase"/>
    <property type="match status" value="1"/>
</dbReference>
<dbReference type="PANTHER" id="PTHR13707:SF57">
    <property type="entry name" value="SUCCINYL-COA:3-KETOACID COENZYME A TRANSFERASE SUBUNIT B-RELATED"/>
    <property type="match status" value="1"/>
</dbReference>
<dbReference type="Pfam" id="PF01144">
    <property type="entry name" value="CoA_trans"/>
    <property type="match status" value="1"/>
</dbReference>
<protein>
    <submittedName>
        <fullName evidence="3">Succinyl-CoA--3-ketoacid-CoA transferase</fullName>
    </submittedName>
</protein>
<dbReference type="SUPFAM" id="SSF100950">
    <property type="entry name" value="NagB/RpiA/CoA transferase-like"/>
    <property type="match status" value="1"/>
</dbReference>
<dbReference type="EMBL" id="LSTQ01000027">
    <property type="protein sequence ID" value="OAH24848.1"/>
    <property type="molecule type" value="Genomic_DNA"/>
</dbReference>
<dbReference type="InterPro" id="IPR012791">
    <property type="entry name" value="3-oxoacid_CoA-transf_B"/>
</dbReference>
<dbReference type="RefSeq" id="WP_066841144.1">
    <property type="nucleotide sequence ID" value="NZ_LSTQ01000027.1"/>
</dbReference>
<dbReference type="GO" id="GO:0008410">
    <property type="term" value="F:CoA-transferase activity"/>
    <property type="evidence" value="ECO:0007669"/>
    <property type="project" value="InterPro"/>
</dbReference>
<dbReference type="AlphaFoldDB" id="A0A177I7P7"/>
<dbReference type="InterPro" id="IPR004165">
    <property type="entry name" value="CoA_trans_fam_I"/>
</dbReference>
<dbReference type="PROSITE" id="PS01274">
    <property type="entry name" value="COA_TRANSF_2"/>
    <property type="match status" value="1"/>
</dbReference>
<keyword evidence="4" id="KW-1185">Reference proteome</keyword>
<evidence type="ECO:0000313" key="4">
    <source>
        <dbReference type="Proteomes" id="UP000076947"/>
    </source>
</evidence>
<reference evidence="4" key="1">
    <citation type="submission" date="2016-02" db="EMBL/GenBank/DDBJ databases">
        <authorList>
            <person name="Kaur G."/>
            <person name="Nair G.R."/>
            <person name="Mayilraj S."/>
        </authorList>
    </citation>
    <scope>NUCLEOTIDE SEQUENCE [LARGE SCALE GENOMIC DNA]</scope>
    <source>
        <strain evidence="4">GA-15</strain>
    </source>
</reference>
<organism evidence="3 4">
    <name type="scientific">Corynebacterium stationis</name>
    <dbReference type="NCBI Taxonomy" id="1705"/>
    <lineage>
        <taxon>Bacteria</taxon>
        <taxon>Bacillati</taxon>
        <taxon>Actinomycetota</taxon>
        <taxon>Actinomycetes</taxon>
        <taxon>Mycobacteriales</taxon>
        <taxon>Corynebacteriaceae</taxon>
        <taxon>Corynebacterium</taxon>
    </lineage>
</organism>
<gene>
    <name evidence="3" type="ORF">AYJ05_10930</name>
</gene>
<dbReference type="InterPro" id="IPR037171">
    <property type="entry name" value="NagB/RpiA_transferase-like"/>
</dbReference>
<evidence type="ECO:0000313" key="3">
    <source>
        <dbReference type="EMBL" id="OAH24848.1"/>
    </source>
</evidence>
<accession>A0A177I7P7</accession>
<evidence type="ECO:0000256" key="2">
    <source>
        <dbReference type="ARBA" id="ARBA00022679"/>
    </source>
</evidence>
<name>A0A177I7P7_9CORY</name>
<dbReference type="InterPro" id="IPR004164">
    <property type="entry name" value="CoA_transf_AS"/>
</dbReference>
<proteinExistence type="inferred from homology"/>
<evidence type="ECO:0000256" key="1">
    <source>
        <dbReference type="ARBA" id="ARBA00007047"/>
    </source>
</evidence>
<dbReference type="SMART" id="SM00882">
    <property type="entry name" value="CoA_trans"/>
    <property type="match status" value="1"/>
</dbReference>
<keyword evidence="2 3" id="KW-0808">Transferase</keyword>
<dbReference type="STRING" id="1705.CA21670_12045"/>
<dbReference type="Proteomes" id="UP000076947">
    <property type="component" value="Unassembled WGS sequence"/>
</dbReference>